<keyword evidence="2" id="KW-0808">Transferase</keyword>
<evidence type="ECO:0000256" key="2">
    <source>
        <dbReference type="ARBA" id="ARBA00022679"/>
    </source>
</evidence>
<evidence type="ECO:0000259" key="3">
    <source>
        <dbReference type="Pfam" id="PF00534"/>
    </source>
</evidence>
<reference evidence="6" key="1">
    <citation type="submission" date="2016-02" db="EMBL/GenBank/DDBJ databases">
        <authorList>
            <person name="Holder M.E."/>
            <person name="Ajami N.J."/>
            <person name="Petrosino J.F."/>
        </authorList>
    </citation>
    <scope>NUCLEOTIDE SEQUENCE [LARGE SCALE GENOMIC DNA]</scope>
    <source>
        <strain evidence="6">DSM 12838</strain>
    </source>
</reference>
<keyword evidence="1" id="KW-0328">Glycosyltransferase</keyword>
<gene>
    <name evidence="5" type="ORF">AXF15_02490</name>
</gene>
<evidence type="ECO:0000313" key="5">
    <source>
        <dbReference type="EMBL" id="AMD92083.1"/>
    </source>
</evidence>
<dbReference type="EMBL" id="CP014230">
    <property type="protein sequence ID" value="AMD92083.1"/>
    <property type="molecule type" value="Genomic_DNA"/>
</dbReference>
<accession>A0A0X8JPE4</accession>
<proteinExistence type="predicted"/>
<evidence type="ECO:0000259" key="4">
    <source>
        <dbReference type="Pfam" id="PF13439"/>
    </source>
</evidence>
<dbReference type="STRING" id="888061.AXF15_02490"/>
<dbReference type="InterPro" id="IPR028098">
    <property type="entry name" value="Glyco_trans_4-like_N"/>
</dbReference>
<feature type="domain" description="Glycosyltransferase subfamily 4-like N-terminal" evidence="4">
    <location>
        <begin position="67"/>
        <end position="227"/>
    </location>
</feature>
<dbReference type="GO" id="GO:0016757">
    <property type="term" value="F:glycosyltransferase activity"/>
    <property type="evidence" value="ECO:0007669"/>
    <property type="project" value="UniProtKB-KW"/>
</dbReference>
<evidence type="ECO:0000313" key="6">
    <source>
        <dbReference type="Proteomes" id="UP000063964"/>
    </source>
</evidence>
<dbReference type="Gene3D" id="3.40.50.2000">
    <property type="entry name" value="Glycogen Phosphorylase B"/>
    <property type="match status" value="2"/>
</dbReference>
<dbReference type="AlphaFoldDB" id="A0A0X8JPE4"/>
<protein>
    <recommendedName>
        <fullName evidence="7">Glycosyltransferase subfamily 4-like N-terminal domain-containing protein</fullName>
    </recommendedName>
</protein>
<keyword evidence="6" id="KW-1185">Reference proteome</keyword>
<dbReference type="InterPro" id="IPR001296">
    <property type="entry name" value="Glyco_trans_1"/>
</dbReference>
<name>A0A0X8JPE4_9BACT</name>
<evidence type="ECO:0008006" key="7">
    <source>
        <dbReference type="Google" id="ProtNLM"/>
    </source>
</evidence>
<sequence length="419" mass="47922">MQTQGQLYKRLSRQVGFWIIAPEHSPTKWVQGPGRMRGLPQKNIAIMAILSPNPKPVLFRVTNNLKIGGVQRRLRALLPLLTDRYDVHVVTYKERGVFFDELAQLGVHVHFLPSKGHWDPVAIWKLARLFRRHHADIVHTHSFGGNIFGILAAALARVPVRIGQVHSRGLHWYGKSKFRRFRQILEESVVHALFSHKILFVSEESLEYFQKKTHLPNARLSVLHNGLSLPENQQPFLKSAFNLPEDRLLVGFVGRLTPKKGIPLFLRFIQRIIKSENDTFHFVIIGSGNISSYKEMAKKLNILQFITFTGEIQDIHRVYPLLDVLMFTSKAEHEGMPGVVLEACAHGLPILAQKSRPIQEISAYYSRIFYLNDAETPEVQIRQALNSPPADLAMFTSEFSITAMHQRTVKIYQELLGKK</sequence>
<dbReference type="Pfam" id="PF13439">
    <property type="entry name" value="Glyco_transf_4"/>
    <property type="match status" value="1"/>
</dbReference>
<dbReference type="PANTHER" id="PTHR12526">
    <property type="entry name" value="GLYCOSYLTRANSFERASE"/>
    <property type="match status" value="1"/>
</dbReference>
<dbReference type="KEGG" id="doa:AXF15_02490"/>
<dbReference type="SUPFAM" id="SSF53756">
    <property type="entry name" value="UDP-Glycosyltransferase/glycogen phosphorylase"/>
    <property type="match status" value="1"/>
</dbReference>
<evidence type="ECO:0000256" key="1">
    <source>
        <dbReference type="ARBA" id="ARBA00022676"/>
    </source>
</evidence>
<dbReference type="PANTHER" id="PTHR12526:SF629">
    <property type="entry name" value="TEICHURONIC ACID BIOSYNTHESIS GLYCOSYLTRANSFERASE TUAH-RELATED"/>
    <property type="match status" value="1"/>
</dbReference>
<dbReference type="Pfam" id="PF00534">
    <property type="entry name" value="Glycos_transf_1"/>
    <property type="match status" value="1"/>
</dbReference>
<dbReference type="Proteomes" id="UP000063964">
    <property type="component" value="Chromosome"/>
</dbReference>
<feature type="domain" description="Glycosyl transferase family 1" evidence="3">
    <location>
        <begin position="236"/>
        <end position="388"/>
    </location>
</feature>
<organism evidence="5 6">
    <name type="scientific">Desulfomicrobium orale DSM 12838</name>
    <dbReference type="NCBI Taxonomy" id="888061"/>
    <lineage>
        <taxon>Bacteria</taxon>
        <taxon>Pseudomonadati</taxon>
        <taxon>Thermodesulfobacteriota</taxon>
        <taxon>Desulfovibrionia</taxon>
        <taxon>Desulfovibrionales</taxon>
        <taxon>Desulfomicrobiaceae</taxon>
        <taxon>Desulfomicrobium</taxon>
    </lineage>
</organism>